<organism evidence="12 13">
    <name type="scientific">Vanilla planifolia</name>
    <name type="common">Vanilla</name>
    <dbReference type="NCBI Taxonomy" id="51239"/>
    <lineage>
        <taxon>Eukaryota</taxon>
        <taxon>Viridiplantae</taxon>
        <taxon>Streptophyta</taxon>
        <taxon>Embryophyta</taxon>
        <taxon>Tracheophyta</taxon>
        <taxon>Spermatophyta</taxon>
        <taxon>Magnoliopsida</taxon>
        <taxon>Liliopsida</taxon>
        <taxon>Asparagales</taxon>
        <taxon>Orchidaceae</taxon>
        <taxon>Vanilloideae</taxon>
        <taxon>Vanilleae</taxon>
        <taxon>Vanilla</taxon>
    </lineage>
</organism>
<dbReference type="GO" id="GO:0019104">
    <property type="term" value="F:DNA N-glycosylase activity"/>
    <property type="evidence" value="ECO:0007669"/>
    <property type="project" value="InterPro"/>
</dbReference>
<name>A0A835RAQ4_VANPL</name>
<dbReference type="Gene3D" id="1.10.340.30">
    <property type="entry name" value="Hypothetical protein, domain 2"/>
    <property type="match status" value="1"/>
</dbReference>
<feature type="signal peptide" evidence="10">
    <location>
        <begin position="1"/>
        <end position="27"/>
    </location>
</feature>
<evidence type="ECO:0000256" key="1">
    <source>
        <dbReference type="ARBA" id="ARBA00001966"/>
    </source>
</evidence>
<dbReference type="GO" id="GO:0051539">
    <property type="term" value="F:4 iron, 4 sulfur cluster binding"/>
    <property type="evidence" value="ECO:0007669"/>
    <property type="project" value="InterPro"/>
</dbReference>
<dbReference type="GO" id="GO:0006284">
    <property type="term" value="P:base-excision repair"/>
    <property type="evidence" value="ECO:0007669"/>
    <property type="project" value="InterPro"/>
</dbReference>
<dbReference type="GO" id="GO:0141166">
    <property type="term" value="P:chromosomal 5-methylcytosine DNA demethylation pathway"/>
    <property type="evidence" value="ECO:0007669"/>
    <property type="project" value="InterPro"/>
</dbReference>
<dbReference type="Pfam" id="PF15628">
    <property type="entry name" value="RRM_DME"/>
    <property type="match status" value="1"/>
</dbReference>
<evidence type="ECO:0000256" key="10">
    <source>
        <dbReference type="SAM" id="SignalP"/>
    </source>
</evidence>
<feature type="chain" id="PRO_5032659023" description="HhH-GPD domain-containing protein" evidence="10">
    <location>
        <begin position="28"/>
        <end position="905"/>
    </location>
</feature>
<dbReference type="GO" id="GO:0005634">
    <property type="term" value="C:nucleus"/>
    <property type="evidence" value="ECO:0007669"/>
    <property type="project" value="UniProtKB-SubCell"/>
</dbReference>
<dbReference type="SMART" id="SM00525">
    <property type="entry name" value="FES"/>
    <property type="match status" value="1"/>
</dbReference>
<dbReference type="PANTHER" id="PTHR46213:SF13">
    <property type="entry name" value="DEMETER-LIKE PROTEIN 2-RELATED"/>
    <property type="match status" value="1"/>
</dbReference>
<dbReference type="PANTHER" id="PTHR46213">
    <property type="entry name" value="TRANSCRIPTIONAL ACTIVATOR DEMETER"/>
    <property type="match status" value="1"/>
</dbReference>
<protein>
    <recommendedName>
        <fullName evidence="11">HhH-GPD domain-containing protein</fullName>
    </recommendedName>
</protein>
<accession>A0A835RAQ4</accession>
<feature type="compositionally biased region" description="Polar residues" evidence="9">
    <location>
        <begin position="421"/>
        <end position="439"/>
    </location>
</feature>
<dbReference type="InterPro" id="IPR023170">
    <property type="entry name" value="HhH_base_excis_C"/>
</dbReference>
<keyword evidence="8" id="KW-0539">Nucleus</keyword>
<evidence type="ECO:0000313" key="12">
    <source>
        <dbReference type="EMBL" id="KAG0486928.1"/>
    </source>
</evidence>
<dbReference type="GO" id="GO:0046872">
    <property type="term" value="F:metal ion binding"/>
    <property type="evidence" value="ECO:0007669"/>
    <property type="project" value="UniProtKB-KW"/>
</dbReference>
<feature type="domain" description="HhH-GPD" evidence="11">
    <location>
        <begin position="491"/>
        <end position="633"/>
    </location>
</feature>
<dbReference type="SUPFAM" id="SSF48150">
    <property type="entry name" value="DNA-glycosylase"/>
    <property type="match status" value="1"/>
</dbReference>
<dbReference type="AlphaFoldDB" id="A0A835RAQ4"/>
<dbReference type="SMART" id="SM00478">
    <property type="entry name" value="ENDO3c"/>
    <property type="match status" value="1"/>
</dbReference>
<dbReference type="EMBL" id="JADCNM010000004">
    <property type="protein sequence ID" value="KAG0486928.1"/>
    <property type="molecule type" value="Genomic_DNA"/>
</dbReference>
<keyword evidence="10" id="KW-0732">Signal</keyword>
<comment type="similarity">
    <text evidence="3">Belongs to the DNA glycosylase family. DEMETER subfamily.</text>
</comment>
<evidence type="ECO:0000259" key="11">
    <source>
        <dbReference type="SMART" id="SM00478"/>
    </source>
</evidence>
<dbReference type="Proteomes" id="UP000639772">
    <property type="component" value="Unassembled WGS sequence"/>
</dbReference>
<dbReference type="InterPro" id="IPR003265">
    <property type="entry name" value="HhH-GPD_domain"/>
</dbReference>
<dbReference type="CDD" id="cd00056">
    <property type="entry name" value="ENDO3c"/>
    <property type="match status" value="1"/>
</dbReference>
<evidence type="ECO:0000256" key="8">
    <source>
        <dbReference type="ARBA" id="ARBA00023242"/>
    </source>
</evidence>
<sequence length="905" mass="101180">MVKLETIWGVRVFFLLAELQGVEVSEGRQFELEVDRLAGEAGSRVSWDNCPLSAGDRRFSQWKGSVVDSVVGVFLTQNVSDHLSSSAFMALAAKFPLQSGGNSTVSNAGKNSLSCSTSLIDCNKIQRNISSDGFCCNTSLLANSRKKDSKKESSSGNETLETATTCSTVGNSRVQFMKFQEAEVSFGQETLNNGSGLEVTVTGSIILVEVEDETFSDEVVSSENSIISSQNSSGFQLQSTDHIRSSSILDVEEEDLLLDILIMTMERPVIRHKLPVLTQLNHSSQSSNIDCRQQQLHSLSEKLPNDLAIENLVKANSHNKVQSDSRTTTVSDSYEPTSMQSKQVSSEINFGASENLLDHKCISERMDASSRTEKSEACLQAQNMSRNDQKVSNLISKVENSRCTARYRDEMEKSSDPKVSAASNQQIQNNSGKTGTVGSTIKHENYNFQKFSPETPKQGEKGRRRKGEGEKMIYDWDSLRNDTYRGKSAKERRSDTMDSLDWEAVRCADVSEISEIIRERGMNNMLAERIKDFLNRLVREHGSLDLEWLRDVAPDKSKDFLLRIRGLGLKSAECVRLLTLHHLAFPVDTNVGRICVRLGWVPLQPLPESLQLHLLELYPVLETIQKYLWPRLCKLDHKTLYELHYQTITFGKVFCTKGKPNCNSCPMKAECRHFASAFASARAALPPPEDESIVCSTFPISSANVQEPPTPEPGCPESATEEACFQDPDEIPSIELKFEKFMQNPQSYMQENLELYDDDISKALVAFPPEAASIPMPKLKNVSRLRTEHQIYEIPDSHLLLEGVFADHSSSHQPIDVPRDWIWNLPRRTVYFGTSIPTIFRGLTKRRYTAVLLESKKTGIAGFICVRGFDHLTRAPKPLLARLHFPASKAPKHQKGKVAAACVEE</sequence>
<dbReference type="OrthoDB" id="5607at2759"/>
<evidence type="ECO:0000256" key="9">
    <source>
        <dbReference type="SAM" id="MobiDB-lite"/>
    </source>
</evidence>
<feature type="compositionally biased region" description="Basic and acidic residues" evidence="9">
    <location>
        <begin position="457"/>
        <end position="469"/>
    </location>
</feature>
<dbReference type="InterPro" id="IPR044811">
    <property type="entry name" value="DME/ROS1"/>
</dbReference>
<gene>
    <name evidence="12" type="ORF">HPP92_009023</name>
</gene>
<dbReference type="GO" id="GO:0051747">
    <property type="term" value="F:cytosine C-5 DNA demethylase activity"/>
    <property type="evidence" value="ECO:0007669"/>
    <property type="project" value="UniProtKB-ARBA"/>
</dbReference>
<comment type="cofactor">
    <cofactor evidence="1">
        <name>[4Fe-4S] cluster</name>
        <dbReference type="ChEBI" id="CHEBI:49883"/>
    </cofactor>
</comment>
<dbReference type="InterPro" id="IPR028925">
    <property type="entry name" value="RRM_DME"/>
</dbReference>
<evidence type="ECO:0000256" key="3">
    <source>
        <dbReference type="ARBA" id="ARBA00005646"/>
    </source>
</evidence>
<dbReference type="Gene3D" id="1.10.1670.10">
    <property type="entry name" value="Helix-hairpin-Helix base-excision DNA repair enzymes (C-terminal)"/>
    <property type="match status" value="1"/>
</dbReference>
<feature type="region of interest" description="Disordered" evidence="9">
    <location>
        <begin position="318"/>
        <end position="338"/>
    </location>
</feature>
<keyword evidence="7" id="KW-0238">DNA-binding</keyword>
<comment type="subcellular location">
    <subcellularLocation>
        <location evidence="2">Nucleus</location>
    </subcellularLocation>
</comment>
<dbReference type="GO" id="GO:0003677">
    <property type="term" value="F:DNA binding"/>
    <property type="evidence" value="ECO:0007669"/>
    <property type="project" value="UniProtKB-KW"/>
</dbReference>
<keyword evidence="5" id="KW-0408">Iron</keyword>
<evidence type="ECO:0000256" key="4">
    <source>
        <dbReference type="ARBA" id="ARBA00022723"/>
    </source>
</evidence>
<comment type="caution">
    <text evidence="12">The sequence shown here is derived from an EMBL/GenBank/DDBJ whole genome shotgun (WGS) entry which is preliminary data.</text>
</comment>
<feature type="region of interest" description="Disordered" evidence="9">
    <location>
        <begin position="409"/>
        <end position="469"/>
    </location>
</feature>
<keyword evidence="4" id="KW-0479">Metal-binding</keyword>
<evidence type="ECO:0000256" key="2">
    <source>
        <dbReference type="ARBA" id="ARBA00004123"/>
    </source>
</evidence>
<reference evidence="12 13" key="1">
    <citation type="journal article" date="2020" name="Nat. Food">
        <title>A phased Vanilla planifolia genome enables genetic improvement of flavour and production.</title>
        <authorList>
            <person name="Hasing T."/>
            <person name="Tang H."/>
            <person name="Brym M."/>
            <person name="Khazi F."/>
            <person name="Huang T."/>
            <person name="Chambers A.H."/>
        </authorList>
    </citation>
    <scope>NUCLEOTIDE SEQUENCE [LARGE SCALE GENOMIC DNA]</scope>
    <source>
        <tissue evidence="12">Leaf</tissue>
    </source>
</reference>
<dbReference type="InterPro" id="IPR003651">
    <property type="entry name" value="Endonuclease3_FeS-loop_motif"/>
</dbReference>
<dbReference type="FunFam" id="1.10.1670.10:FF:000004">
    <property type="entry name" value="DNA glycosylase/AP lyase ROS1"/>
    <property type="match status" value="1"/>
</dbReference>
<evidence type="ECO:0000313" key="13">
    <source>
        <dbReference type="Proteomes" id="UP000639772"/>
    </source>
</evidence>
<evidence type="ECO:0000256" key="7">
    <source>
        <dbReference type="ARBA" id="ARBA00023125"/>
    </source>
</evidence>
<evidence type="ECO:0000256" key="6">
    <source>
        <dbReference type="ARBA" id="ARBA00023014"/>
    </source>
</evidence>
<keyword evidence="6" id="KW-0411">Iron-sulfur</keyword>
<evidence type="ECO:0000256" key="5">
    <source>
        <dbReference type="ARBA" id="ARBA00023004"/>
    </source>
</evidence>
<proteinExistence type="inferred from homology"/>
<dbReference type="InterPro" id="IPR011257">
    <property type="entry name" value="DNA_glycosylase"/>
</dbReference>